<dbReference type="Pfam" id="PF09346">
    <property type="entry name" value="SMI1_KNR4"/>
    <property type="match status" value="1"/>
</dbReference>
<name>A0A268AG48_9BACI</name>
<sequence>MSNWLELLNSIQSIESNHGETLRRAASDEEIAALKNEAIRQLDANTLPHSYITFLKQVNGLDFNGLVIYGVDDYLLTNASDELDGFISTNEIWRENKEQKQYIFFADSSIAWYCLDLISNTYVELDKPSGTVMETYDEFDSLLYISIQSVI</sequence>
<dbReference type="Gene3D" id="3.40.1580.10">
    <property type="entry name" value="SMI1/KNR4-like"/>
    <property type="match status" value="1"/>
</dbReference>
<dbReference type="SMART" id="SM00860">
    <property type="entry name" value="SMI1_KNR4"/>
    <property type="match status" value="1"/>
</dbReference>
<dbReference type="NCBIfam" id="NF038335">
    <property type="entry name" value="YPO0640_fam"/>
    <property type="match status" value="1"/>
</dbReference>
<dbReference type="InterPro" id="IPR018958">
    <property type="entry name" value="Knr4/Smi1-like_dom"/>
</dbReference>
<dbReference type="InterPro" id="IPR037883">
    <property type="entry name" value="Knr4/Smi1-like_sf"/>
</dbReference>
<feature type="domain" description="Knr4/Smi1-like" evidence="1">
    <location>
        <begin position="25"/>
        <end position="145"/>
    </location>
</feature>
<evidence type="ECO:0000313" key="3">
    <source>
        <dbReference type="Proteomes" id="UP000216013"/>
    </source>
</evidence>
<dbReference type="RefSeq" id="WP_095260214.1">
    <property type="nucleotide sequence ID" value="NZ_NPBV01000001.1"/>
</dbReference>
<dbReference type="EMBL" id="NPBV01000001">
    <property type="protein sequence ID" value="PAD23107.1"/>
    <property type="molecule type" value="Genomic_DNA"/>
</dbReference>
<evidence type="ECO:0000313" key="2">
    <source>
        <dbReference type="EMBL" id="PAD23107.1"/>
    </source>
</evidence>
<evidence type="ECO:0000259" key="1">
    <source>
        <dbReference type="SMART" id="SM00860"/>
    </source>
</evidence>
<dbReference type="Proteomes" id="UP000216013">
    <property type="component" value="Unassembled WGS sequence"/>
</dbReference>
<reference evidence="2 3" key="1">
    <citation type="submission" date="2017-07" db="EMBL/GenBank/DDBJ databases">
        <title>Isolation and whole genome analysis of endospore-forming bacteria from heroin.</title>
        <authorList>
            <person name="Kalinowski J."/>
            <person name="Ahrens B."/>
            <person name="Al-Dilaimi A."/>
            <person name="Winkler A."/>
            <person name="Wibberg D."/>
            <person name="Schleenbecker U."/>
            <person name="Ruckert C."/>
            <person name="Wolfel R."/>
            <person name="Grass G."/>
        </authorList>
    </citation>
    <scope>NUCLEOTIDE SEQUENCE [LARGE SCALE GENOMIC DNA]</scope>
    <source>
        <strain evidence="2 3">7528</strain>
    </source>
</reference>
<organism evidence="2 3">
    <name type="scientific">Terribacillus saccharophilus</name>
    <dbReference type="NCBI Taxonomy" id="361277"/>
    <lineage>
        <taxon>Bacteria</taxon>
        <taxon>Bacillati</taxon>
        <taxon>Bacillota</taxon>
        <taxon>Bacilli</taxon>
        <taxon>Bacillales</taxon>
        <taxon>Bacillaceae</taxon>
        <taxon>Terribacillus</taxon>
    </lineage>
</organism>
<comment type="caution">
    <text evidence="2">The sequence shown here is derived from an EMBL/GenBank/DDBJ whole genome shotgun (WGS) entry which is preliminary data.</text>
</comment>
<proteinExistence type="predicted"/>
<dbReference type="AlphaFoldDB" id="A0A268AG48"/>
<protein>
    <submittedName>
        <fullName evidence="2">SMI1 / KNR4 family protein</fullName>
    </submittedName>
</protein>
<gene>
    <name evidence="2" type="ORF">CHH64_00380</name>
</gene>
<accession>A0A268AG48</accession>
<dbReference type="SUPFAM" id="SSF160631">
    <property type="entry name" value="SMI1/KNR4-like"/>
    <property type="match status" value="1"/>
</dbReference>